<keyword evidence="5" id="KW-0812">Transmembrane</keyword>
<dbReference type="SUPFAM" id="SSF46626">
    <property type="entry name" value="Cytochrome c"/>
    <property type="match status" value="2"/>
</dbReference>
<dbReference type="GO" id="GO:0020037">
    <property type="term" value="F:heme binding"/>
    <property type="evidence" value="ECO:0007669"/>
    <property type="project" value="InterPro"/>
</dbReference>
<dbReference type="GO" id="GO:0009055">
    <property type="term" value="F:electron transfer activity"/>
    <property type="evidence" value="ECO:0007669"/>
    <property type="project" value="InterPro"/>
</dbReference>
<organism evidence="7 8">
    <name type="scientific">Terriglobus roseus</name>
    <dbReference type="NCBI Taxonomy" id="392734"/>
    <lineage>
        <taxon>Bacteria</taxon>
        <taxon>Pseudomonadati</taxon>
        <taxon>Acidobacteriota</taxon>
        <taxon>Terriglobia</taxon>
        <taxon>Terriglobales</taxon>
        <taxon>Acidobacteriaceae</taxon>
        <taxon>Terriglobus</taxon>
    </lineage>
</organism>
<dbReference type="InterPro" id="IPR009056">
    <property type="entry name" value="Cyt_c-like_dom"/>
</dbReference>
<feature type="transmembrane region" description="Helical" evidence="5">
    <location>
        <begin position="12"/>
        <end position="31"/>
    </location>
</feature>
<keyword evidence="5" id="KW-0472">Membrane</keyword>
<dbReference type="InterPro" id="IPR051395">
    <property type="entry name" value="Cytochrome_c_Peroxidase/MauG"/>
</dbReference>
<dbReference type="GO" id="GO:0004130">
    <property type="term" value="F:cytochrome-c peroxidase activity"/>
    <property type="evidence" value="ECO:0007669"/>
    <property type="project" value="TreeGrafter"/>
</dbReference>
<dbReference type="AlphaFoldDB" id="A0A1G7NZG5"/>
<evidence type="ECO:0000256" key="3">
    <source>
        <dbReference type="ARBA" id="ARBA00023004"/>
    </source>
</evidence>
<evidence type="ECO:0000256" key="4">
    <source>
        <dbReference type="PROSITE-ProRule" id="PRU00433"/>
    </source>
</evidence>
<feature type="domain" description="Cytochrome c" evidence="6">
    <location>
        <begin position="309"/>
        <end position="469"/>
    </location>
</feature>
<proteinExistence type="predicted"/>
<evidence type="ECO:0000313" key="8">
    <source>
        <dbReference type="Proteomes" id="UP000182427"/>
    </source>
</evidence>
<evidence type="ECO:0000259" key="6">
    <source>
        <dbReference type="PROSITE" id="PS51007"/>
    </source>
</evidence>
<protein>
    <recommendedName>
        <fullName evidence="6">Cytochrome c domain-containing protein</fullName>
    </recommendedName>
</protein>
<dbReference type="InterPro" id="IPR036909">
    <property type="entry name" value="Cyt_c-like_dom_sf"/>
</dbReference>
<reference evidence="7 8" key="1">
    <citation type="submission" date="2016-10" db="EMBL/GenBank/DDBJ databases">
        <authorList>
            <person name="de Groot N.N."/>
        </authorList>
    </citation>
    <scope>NUCLEOTIDE SEQUENCE [LARGE SCALE GENOMIC DNA]</scope>
    <source>
        <strain evidence="7 8">GAS232</strain>
    </source>
</reference>
<dbReference type="EMBL" id="LT629690">
    <property type="protein sequence ID" value="SDF79373.1"/>
    <property type="molecule type" value="Genomic_DNA"/>
</dbReference>
<sequence>MLQLPVRVRLKRIAAVGCGAVTVAVISLGTMGQYGGAPAWWEAGSNERMPFSSVFKDSSGDLLIYNTAGDLTSGQHPFFRPLGTNGRGCITCHQLSNGMSVTPEKLQERWLQTTGHDAVFAAVDGSNCPDLPQNDRASHSLLLEKGLFRIQQQWPTEGVTPEFRIEVMRDPTGCNSGKTYGLHAVSPSVSVYRRPRMAANLRYLEAADAFTADSRATTLEAQAQDAFHKHMQGNGNISADDMQSIVAFERQIFVSQGHDDTGGDISSFGAPALLGSWNLARAAALPSGNGMTLANWAGTSNAPENEFRRSVERGSVVFSSRTFAITQTANLKTGKTTQGTCTTCHSERRTGAATTQAWMDIGTSSLPWAGDQKDLPLFKITCDAKATPHPYLGRVIYTNDPGRALITGKCADVGSLVMQQLRALPARAPYFTAGSAKNLRAVVDFYDRRYQARYTEREKQDLVNFLSVL</sequence>
<dbReference type="GO" id="GO:0046872">
    <property type="term" value="F:metal ion binding"/>
    <property type="evidence" value="ECO:0007669"/>
    <property type="project" value="UniProtKB-KW"/>
</dbReference>
<keyword evidence="3 4" id="KW-0408">Iron</keyword>
<accession>A0A1G7NZG5</accession>
<keyword evidence="2 4" id="KW-0479">Metal-binding</keyword>
<dbReference type="RefSeq" id="WP_083346145.1">
    <property type="nucleotide sequence ID" value="NZ_LT629690.1"/>
</dbReference>
<evidence type="ECO:0000256" key="2">
    <source>
        <dbReference type="ARBA" id="ARBA00022723"/>
    </source>
</evidence>
<keyword evidence="8" id="KW-1185">Reference proteome</keyword>
<dbReference type="Proteomes" id="UP000182427">
    <property type="component" value="Chromosome I"/>
</dbReference>
<name>A0A1G7NZG5_9BACT</name>
<dbReference type="Gene3D" id="1.10.760.10">
    <property type="entry name" value="Cytochrome c-like domain"/>
    <property type="match status" value="1"/>
</dbReference>
<keyword evidence="5" id="KW-1133">Transmembrane helix</keyword>
<keyword evidence="1 4" id="KW-0349">Heme</keyword>
<evidence type="ECO:0000256" key="5">
    <source>
        <dbReference type="SAM" id="Phobius"/>
    </source>
</evidence>
<dbReference type="PANTHER" id="PTHR30600">
    <property type="entry name" value="CYTOCHROME C PEROXIDASE-RELATED"/>
    <property type="match status" value="1"/>
</dbReference>
<dbReference type="PROSITE" id="PS51007">
    <property type="entry name" value="CYTC"/>
    <property type="match status" value="2"/>
</dbReference>
<feature type="domain" description="Cytochrome c" evidence="6">
    <location>
        <begin position="69"/>
        <end position="253"/>
    </location>
</feature>
<evidence type="ECO:0000313" key="7">
    <source>
        <dbReference type="EMBL" id="SDF79373.1"/>
    </source>
</evidence>
<evidence type="ECO:0000256" key="1">
    <source>
        <dbReference type="ARBA" id="ARBA00022617"/>
    </source>
</evidence>
<gene>
    <name evidence="7" type="ORF">SAMN05444167_3332</name>
</gene>